<evidence type="ECO:0000256" key="3">
    <source>
        <dbReference type="ARBA" id="ARBA00022777"/>
    </source>
</evidence>
<evidence type="ECO:0000256" key="2">
    <source>
        <dbReference type="ARBA" id="ARBA00022741"/>
    </source>
</evidence>
<evidence type="ECO:0000259" key="8">
    <source>
        <dbReference type="PROSITE" id="PS50011"/>
    </source>
</evidence>
<keyword evidence="3" id="KW-0418">Kinase</keyword>
<keyword evidence="2 5" id="KW-0547">Nucleotide-binding</keyword>
<feature type="domain" description="Protein kinase" evidence="8">
    <location>
        <begin position="4"/>
        <end position="271"/>
    </location>
</feature>
<dbReference type="Pfam" id="PF00069">
    <property type="entry name" value="Pkinase"/>
    <property type="match status" value="1"/>
</dbReference>
<dbReference type="GO" id="GO:0004674">
    <property type="term" value="F:protein serine/threonine kinase activity"/>
    <property type="evidence" value="ECO:0007669"/>
    <property type="project" value="UniProtKB-KW"/>
</dbReference>
<dbReference type="Proteomes" id="UP001189624">
    <property type="component" value="Chromosome 4"/>
</dbReference>
<comment type="similarity">
    <text evidence="6">Belongs to the protein kinase superfamily.</text>
</comment>
<name>A0AA86S9D1_9FABA</name>
<evidence type="ECO:0000256" key="5">
    <source>
        <dbReference type="PROSITE-ProRule" id="PRU10141"/>
    </source>
</evidence>
<feature type="binding site" evidence="5">
    <location>
        <position position="38"/>
    </location>
    <ligand>
        <name>ATP</name>
        <dbReference type="ChEBI" id="CHEBI:30616"/>
    </ligand>
</feature>
<keyword evidence="7" id="KW-1133">Transmembrane helix</keyword>
<keyword evidence="7" id="KW-0812">Transmembrane</keyword>
<dbReference type="PROSITE" id="PS50011">
    <property type="entry name" value="PROTEIN_KINASE_DOM"/>
    <property type="match status" value="1"/>
</dbReference>
<dbReference type="EMBL" id="OY731401">
    <property type="protein sequence ID" value="CAJ1947754.1"/>
    <property type="molecule type" value="Genomic_DNA"/>
</dbReference>
<keyword evidence="6" id="KW-0723">Serine/threonine-protein kinase</keyword>
<sequence length="310" mass="35832">MANWKKLEIIGNGSYATVYLAAVMFPQEESNWKVTAVKSSRPFPYSFASLRKEKKILELFIGCKEILQCFFYTYTIERGFSIYNLFMEFAPYGSLADLIRKGPLPEKEVILCTHMLLKGLSCIHGKGIVHCDLKPDNILLFPSSEDPTKFQLKISDFGLSKIRGERNADFGQIKFRGTPFYMSPESLVGLLEASLDIWSLGCIVIEMITGFPAWRDLETRDDLMFKLAFLQEAPEIPYELDWDCKSFLRKCFMKDPRQRWTATMLLTHPFMQKEYPTSFIINNSSSFFLISYDIVSYVLFIALFFILKLV</sequence>
<accession>A0AA86S9D1</accession>
<evidence type="ECO:0000256" key="6">
    <source>
        <dbReference type="RuleBase" id="RU000304"/>
    </source>
</evidence>
<evidence type="ECO:0000256" key="4">
    <source>
        <dbReference type="ARBA" id="ARBA00022840"/>
    </source>
</evidence>
<protein>
    <recommendedName>
        <fullName evidence="8">Protein kinase domain-containing protein</fullName>
    </recommendedName>
</protein>
<dbReference type="PANTHER" id="PTHR48011:SF51">
    <property type="entry name" value="PROTEIN KINASE SUPERFAMILY PROTEIN"/>
    <property type="match status" value="1"/>
</dbReference>
<dbReference type="SUPFAM" id="SSF56112">
    <property type="entry name" value="Protein kinase-like (PK-like)"/>
    <property type="match status" value="1"/>
</dbReference>
<organism evidence="10 11">
    <name type="scientific">Sphenostylis stenocarpa</name>
    <dbReference type="NCBI Taxonomy" id="92480"/>
    <lineage>
        <taxon>Eukaryota</taxon>
        <taxon>Viridiplantae</taxon>
        <taxon>Streptophyta</taxon>
        <taxon>Embryophyta</taxon>
        <taxon>Tracheophyta</taxon>
        <taxon>Spermatophyta</taxon>
        <taxon>Magnoliopsida</taxon>
        <taxon>eudicotyledons</taxon>
        <taxon>Gunneridae</taxon>
        <taxon>Pentapetalae</taxon>
        <taxon>rosids</taxon>
        <taxon>fabids</taxon>
        <taxon>Fabales</taxon>
        <taxon>Fabaceae</taxon>
        <taxon>Papilionoideae</taxon>
        <taxon>50 kb inversion clade</taxon>
        <taxon>NPAAA clade</taxon>
        <taxon>indigoferoid/millettioid clade</taxon>
        <taxon>Phaseoleae</taxon>
        <taxon>Sphenostylis</taxon>
    </lineage>
</organism>
<dbReference type="InterPro" id="IPR008271">
    <property type="entry name" value="Ser/Thr_kinase_AS"/>
</dbReference>
<dbReference type="InterPro" id="IPR052751">
    <property type="entry name" value="Plant_MAPKKK"/>
</dbReference>
<dbReference type="InterPro" id="IPR017441">
    <property type="entry name" value="Protein_kinase_ATP_BS"/>
</dbReference>
<keyword evidence="7" id="KW-0472">Membrane</keyword>
<gene>
    <name evidence="9" type="ORF">AYBTSS11_LOCUS12828</name>
    <name evidence="10" type="ORF">AYBTSS11_LOCUS12829</name>
</gene>
<feature type="transmembrane region" description="Helical" evidence="7">
    <location>
        <begin position="287"/>
        <end position="307"/>
    </location>
</feature>
<reference evidence="10" key="1">
    <citation type="submission" date="2023-10" db="EMBL/GenBank/DDBJ databases">
        <authorList>
            <person name="Domelevo Entfellner J.-B."/>
        </authorList>
    </citation>
    <scope>NUCLEOTIDE SEQUENCE</scope>
</reference>
<evidence type="ECO:0000313" key="11">
    <source>
        <dbReference type="Proteomes" id="UP001189624"/>
    </source>
</evidence>
<dbReference type="AlphaFoldDB" id="A0AA86S9D1"/>
<dbReference type="GO" id="GO:0007165">
    <property type="term" value="P:signal transduction"/>
    <property type="evidence" value="ECO:0007669"/>
    <property type="project" value="TreeGrafter"/>
</dbReference>
<dbReference type="PROSITE" id="PS00107">
    <property type="entry name" value="PROTEIN_KINASE_ATP"/>
    <property type="match status" value="1"/>
</dbReference>
<dbReference type="Gene3D" id="1.10.510.10">
    <property type="entry name" value="Transferase(Phosphotransferase) domain 1"/>
    <property type="match status" value="1"/>
</dbReference>
<keyword evidence="4 5" id="KW-0067">ATP-binding</keyword>
<dbReference type="InterPro" id="IPR000719">
    <property type="entry name" value="Prot_kinase_dom"/>
</dbReference>
<evidence type="ECO:0000256" key="1">
    <source>
        <dbReference type="ARBA" id="ARBA00022679"/>
    </source>
</evidence>
<evidence type="ECO:0000313" key="10">
    <source>
        <dbReference type="EMBL" id="CAJ1947756.1"/>
    </source>
</evidence>
<dbReference type="Gramene" id="rna-AYBTSS11_LOCUS12829">
    <property type="protein sequence ID" value="CAJ1947756.1"/>
    <property type="gene ID" value="gene-AYBTSS11_LOCUS12829"/>
</dbReference>
<dbReference type="PANTHER" id="PTHR48011">
    <property type="entry name" value="CCR4-NOT TRANSCRIPTIONAL COMPLEX SUBUNIT CAF120-RELATED"/>
    <property type="match status" value="1"/>
</dbReference>
<proteinExistence type="inferred from homology"/>
<dbReference type="EMBL" id="OY731401">
    <property type="protein sequence ID" value="CAJ1947756.1"/>
    <property type="molecule type" value="Genomic_DNA"/>
</dbReference>
<keyword evidence="11" id="KW-1185">Reference proteome</keyword>
<dbReference type="PROSITE" id="PS00108">
    <property type="entry name" value="PROTEIN_KINASE_ST"/>
    <property type="match status" value="1"/>
</dbReference>
<keyword evidence="1" id="KW-0808">Transferase</keyword>
<dbReference type="InterPro" id="IPR011009">
    <property type="entry name" value="Kinase-like_dom_sf"/>
</dbReference>
<evidence type="ECO:0000313" key="9">
    <source>
        <dbReference type="EMBL" id="CAJ1947754.1"/>
    </source>
</evidence>
<evidence type="ECO:0000256" key="7">
    <source>
        <dbReference type="SAM" id="Phobius"/>
    </source>
</evidence>
<dbReference type="SMART" id="SM00220">
    <property type="entry name" value="S_TKc"/>
    <property type="match status" value="1"/>
</dbReference>
<dbReference type="Gramene" id="rna-AYBTSS11_LOCUS12828">
    <property type="protein sequence ID" value="CAJ1947754.1"/>
    <property type="gene ID" value="gene-AYBTSS11_LOCUS12828"/>
</dbReference>
<dbReference type="GO" id="GO:0005524">
    <property type="term" value="F:ATP binding"/>
    <property type="evidence" value="ECO:0007669"/>
    <property type="project" value="UniProtKB-UniRule"/>
</dbReference>